<gene>
    <name evidence="1" type="ORF">UFOPK1722_00974</name>
</gene>
<name>A0A6J6EZV6_9ZZZZ</name>
<accession>A0A6J6EZV6</accession>
<reference evidence="1" key="1">
    <citation type="submission" date="2020-05" db="EMBL/GenBank/DDBJ databases">
        <authorList>
            <person name="Chiriac C."/>
            <person name="Salcher M."/>
            <person name="Ghai R."/>
            <person name="Kavagutti S V."/>
        </authorList>
    </citation>
    <scope>NUCLEOTIDE SEQUENCE</scope>
</reference>
<dbReference type="Pfam" id="PF10604">
    <property type="entry name" value="Polyketide_cyc2"/>
    <property type="match status" value="1"/>
</dbReference>
<organism evidence="1">
    <name type="scientific">freshwater metagenome</name>
    <dbReference type="NCBI Taxonomy" id="449393"/>
    <lineage>
        <taxon>unclassified sequences</taxon>
        <taxon>metagenomes</taxon>
        <taxon>ecological metagenomes</taxon>
    </lineage>
</organism>
<dbReference type="InterPro" id="IPR019587">
    <property type="entry name" value="Polyketide_cyclase/dehydratase"/>
</dbReference>
<dbReference type="InterPro" id="IPR023393">
    <property type="entry name" value="START-like_dom_sf"/>
</dbReference>
<sequence>MDMKLGVKYKITNEVVEFDEPRRIAWRHFGGHVWRYILEPVEGGTMVTEQFDWNTARSPLMMRVMSYPAKNRVSIEKTLKRLAERFES</sequence>
<dbReference type="Gene3D" id="3.30.530.20">
    <property type="match status" value="1"/>
</dbReference>
<dbReference type="EMBL" id="CAEZTS010000077">
    <property type="protein sequence ID" value="CAB4580214.1"/>
    <property type="molecule type" value="Genomic_DNA"/>
</dbReference>
<dbReference type="SUPFAM" id="SSF55961">
    <property type="entry name" value="Bet v1-like"/>
    <property type="match status" value="1"/>
</dbReference>
<dbReference type="AlphaFoldDB" id="A0A6J6EZV6"/>
<proteinExistence type="predicted"/>
<evidence type="ECO:0000313" key="1">
    <source>
        <dbReference type="EMBL" id="CAB4580214.1"/>
    </source>
</evidence>
<protein>
    <submittedName>
        <fullName evidence="1">Unannotated protein</fullName>
    </submittedName>
</protein>